<protein>
    <submittedName>
        <fullName evidence="3">Glycosyltransferase family 25 protein</fullName>
    </submittedName>
</protein>
<reference evidence="3 4" key="1">
    <citation type="submission" date="2021-01" db="EMBL/GenBank/DDBJ databases">
        <title>Draft genomes of Rhodovulum sulfidophilum.</title>
        <authorList>
            <person name="Guzman M.S."/>
        </authorList>
    </citation>
    <scope>NUCLEOTIDE SEQUENCE [LARGE SCALE GENOMIC DNA]</scope>
    <source>
        <strain evidence="3 4">AB35</strain>
    </source>
</reference>
<evidence type="ECO:0000256" key="1">
    <source>
        <dbReference type="SAM" id="MobiDB-lite"/>
    </source>
</evidence>
<dbReference type="Pfam" id="PF01755">
    <property type="entry name" value="Glyco_transf_25"/>
    <property type="match status" value="1"/>
</dbReference>
<proteinExistence type="predicted"/>
<evidence type="ECO:0000259" key="2">
    <source>
        <dbReference type="Pfam" id="PF01755"/>
    </source>
</evidence>
<comment type="caution">
    <text evidence="3">The sequence shown here is derived from an EMBL/GenBank/DDBJ whole genome shotgun (WGS) entry which is preliminary data.</text>
</comment>
<sequence length="270" mass="30721">MIPVALVSLDDATERRAALRQAGFPADWVEGYWPASDLRNADEAHLSEIADMEHFLRTMGRKPLPGELGCALSHRRILEWLTRSEFPLILIFEDDALPADPRSIDVLPELLAPFLDHGRKGAAFLLHLGVRRRQRPQNINRVLAGCGVGFWHRWILRDAGKDHNIWCTHAYVISREAARRTVAAETPIRNVADGFARRGQEGLHDHFLYSEPGLFLPAPEAGSMINPNGEIRRANRKKRKSWKKPEQPNAMGKLKIMDRLRRLSSETFHL</sequence>
<keyword evidence="4" id="KW-1185">Reference proteome</keyword>
<dbReference type="CDD" id="cd06532">
    <property type="entry name" value="Glyco_transf_25"/>
    <property type="match status" value="1"/>
</dbReference>
<evidence type="ECO:0000313" key="4">
    <source>
        <dbReference type="Proteomes" id="UP000604473"/>
    </source>
</evidence>
<feature type="domain" description="Glycosyl transferase family 25" evidence="2">
    <location>
        <begin position="1"/>
        <end position="97"/>
    </location>
</feature>
<feature type="region of interest" description="Disordered" evidence="1">
    <location>
        <begin position="225"/>
        <end position="250"/>
    </location>
</feature>
<gene>
    <name evidence="3" type="ORF">JMM60_06685</name>
</gene>
<organism evidence="3 4">
    <name type="scientific">Rhodovulum sulfidophilum</name>
    <name type="common">Rhodobacter sulfidophilus</name>
    <dbReference type="NCBI Taxonomy" id="35806"/>
    <lineage>
        <taxon>Bacteria</taxon>
        <taxon>Pseudomonadati</taxon>
        <taxon>Pseudomonadota</taxon>
        <taxon>Alphaproteobacteria</taxon>
        <taxon>Rhodobacterales</taxon>
        <taxon>Paracoccaceae</taxon>
        <taxon>Rhodovulum</taxon>
    </lineage>
</organism>
<name>A0ABS1RR05_RHOSU</name>
<dbReference type="EMBL" id="JAESJJ010000005">
    <property type="protein sequence ID" value="MBL3608494.1"/>
    <property type="molecule type" value="Genomic_DNA"/>
</dbReference>
<dbReference type="InterPro" id="IPR002654">
    <property type="entry name" value="Glyco_trans_25"/>
</dbReference>
<accession>A0ABS1RR05</accession>
<evidence type="ECO:0000313" key="3">
    <source>
        <dbReference type="EMBL" id="MBL3608494.1"/>
    </source>
</evidence>
<dbReference type="Proteomes" id="UP000604473">
    <property type="component" value="Unassembled WGS sequence"/>
</dbReference>